<organism evidence="2 3">
    <name type="scientific">Stylonychia lemnae</name>
    <name type="common">Ciliate</name>
    <dbReference type="NCBI Taxonomy" id="5949"/>
    <lineage>
        <taxon>Eukaryota</taxon>
        <taxon>Sar</taxon>
        <taxon>Alveolata</taxon>
        <taxon>Ciliophora</taxon>
        <taxon>Intramacronucleata</taxon>
        <taxon>Spirotrichea</taxon>
        <taxon>Stichotrichia</taxon>
        <taxon>Sporadotrichida</taxon>
        <taxon>Oxytrichidae</taxon>
        <taxon>Stylonychinae</taxon>
        <taxon>Stylonychia</taxon>
    </lineage>
</organism>
<gene>
    <name evidence="2" type="primary">Contig8668.g9248</name>
    <name evidence="2" type="ORF">STYLEM_9127</name>
</gene>
<evidence type="ECO:0000256" key="1">
    <source>
        <dbReference type="SAM" id="MobiDB-lite"/>
    </source>
</evidence>
<protein>
    <submittedName>
        <fullName evidence="2">Uncharacterized protein</fullName>
    </submittedName>
</protein>
<dbReference type="EMBL" id="CCKQ01008668">
    <property type="protein sequence ID" value="CDW80131.1"/>
    <property type="molecule type" value="Genomic_DNA"/>
</dbReference>
<evidence type="ECO:0000313" key="2">
    <source>
        <dbReference type="EMBL" id="CDW80131.1"/>
    </source>
</evidence>
<name>A0A078AE70_STYLE</name>
<dbReference type="InParanoid" id="A0A078AE70"/>
<dbReference type="Proteomes" id="UP000039865">
    <property type="component" value="Unassembled WGS sequence"/>
</dbReference>
<feature type="region of interest" description="Disordered" evidence="1">
    <location>
        <begin position="234"/>
        <end position="264"/>
    </location>
</feature>
<sequence length="1206" mass="141073">MYTDQIQMYLRKATSTEFQQKQYLKWETGNPQGVISNIQTLNPSMQSQINNNILNNLNKQAQNILMMSHNGGLLNVGNYNNAQGNLKTPKGKKPKKILLSQTANITQINNGLLLQGQGQMNQQIMMEALKLCEEFPESDQYVITTQAQQYQAELIQQQMIMMQEAQQQVEEETIEQFNKAVIEPEEKQIKLQIKSKQKAKLKKSQNTIASQQSKQAVKEQITIISSNLLPLQPQQPQIQGKKATNTKQSQENQQQIVNPQQQKQQNQMANLKQGLIQTIQEVVKPVVSRSEDMNFLKQIIDIKNRKLKPKYTDSTVFFNILQKENQRQQVEAFHLNKTANIRIDDKPIIKKLQKSVKKMLKPFKGLNFDDFLHAEIHLNEIMVSQQDSQQMEQMKESRKRHMRILQAALKECIVDPSVCIAICVQVSRQAFFNELKDYFQCAHENIINGQLPAQTTSTNNNSGNTNTNSTQSEILNYQNLKKLIQKANVQSKVQIQHNKKIDKIFKVLFEQNVHVLKQISTYKDKYDQKKITDQIQSEQDTPTYFTRNRDSTLNTGRNQSAIDFIKETNYIINLPNTKKKQTISLDQNPDLLKANTGHKVTLSRSGNQTMQNFYNTPQVKVTSKIDPNMITVRLGNQKAVTTNSNSKVLAPIQKMNISSKGTTHTTESLYDSQQIYLENLDLKNLKRLNQLPSIQHQHLNSGVSTPIGNQAQLSGKDSGHRGNSAENLLKLLYQNKKKKLLEPIRKNKHEQTMKKPMTNNPLMTQDNRIQIAKLNSSPPKMQKHSSQTRVEMAQGRNRNQSQGKTNKIIINHASFTVKETNNESQQDLNNKSLGSINLKQSLSNNNMSRMVRTSNMQVRNKFAMFNRMTTQNLEIYDKFRTPTKSLHHQQQSSYEYRISEQLDAYLTRYFNKKEIINFMINHQAKIIQWAWKERFEQKIQAKNFILKYWKLHRQYMVRCQNLDTKIYLINHKRAARIIEKAYSLYRIRKRFRSWNQFIDYSKISGFMAKVVMIQRAVRKRQMSNYTEYRQISKCYNHFVNEFNKLKQKYIPQVILDSRRIQNDMYFSLQCQQLDEYISVQQNNYITDLQKYEQKLEEAVEENLDKREWNFNSASREWTNQRLNLTLKNHYANGQQPQITTPLQKLLECNRLSFMPNSQQQQKFLESLRTIKAKMIHQLNMDRLETNWELEMALKLNRIKQIDQSFD</sequence>
<dbReference type="AlphaFoldDB" id="A0A078AE70"/>
<keyword evidence="3" id="KW-1185">Reference proteome</keyword>
<accession>A0A078AE70</accession>
<feature type="compositionally biased region" description="Low complexity" evidence="1">
    <location>
        <begin position="247"/>
        <end position="264"/>
    </location>
</feature>
<reference evidence="2 3" key="1">
    <citation type="submission" date="2014-06" db="EMBL/GenBank/DDBJ databases">
        <authorList>
            <person name="Swart Estienne"/>
        </authorList>
    </citation>
    <scope>NUCLEOTIDE SEQUENCE [LARGE SCALE GENOMIC DNA]</scope>
    <source>
        <strain evidence="2 3">130c</strain>
    </source>
</reference>
<proteinExistence type="predicted"/>
<evidence type="ECO:0000313" key="3">
    <source>
        <dbReference type="Proteomes" id="UP000039865"/>
    </source>
</evidence>